<dbReference type="Gene3D" id="3.30.43.10">
    <property type="entry name" value="Uridine Diphospho-n-acetylenolpyruvylglucosamine Reductase, domain 2"/>
    <property type="match status" value="1"/>
</dbReference>
<dbReference type="InterPro" id="IPR006093">
    <property type="entry name" value="Oxy_OxRdtase_FAD_BS"/>
</dbReference>
<comment type="similarity">
    <text evidence="2">Belongs to the oxygen-dependent FAD-linked oxidoreductase family.</text>
</comment>
<evidence type="ECO:0000313" key="7">
    <source>
        <dbReference type="EMBL" id="PVI02994.1"/>
    </source>
</evidence>
<dbReference type="InterPro" id="IPR036318">
    <property type="entry name" value="FAD-bd_PCMH-like_sf"/>
</dbReference>
<dbReference type="InterPro" id="IPR050416">
    <property type="entry name" value="FAD-linked_Oxidoreductase"/>
</dbReference>
<dbReference type="AlphaFoldDB" id="A0A2V1E039"/>
<keyword evidence="4" id="KW-0274">FAD</keyword>
<dbReference type="GO" id="GO:0016491">
    <property type="term" value="F:oxidoreductase activity"/>
    <property type="evidence" value="ECO:0007669"/>
    <property type="project" value="UniProtKB-KW"/>
</dbReference>
<organism evidence="7 8">
    <name type="scientific">Periconia macrospinosa</name>
    <dbReference type="NCBI Taxonomy" id="97972"/>
    <lineage>
        <taxon>Eukaryota</taxon>
        <taxon>Fungi</taxon>
        <taxon>Dikarya</taxon>
        <taxon>Ascomycota</taxon>
        <taxon>Pezizomycotina</taxon>
        <taxon>Dothideomycetes</taxon>
        <taxon>Pleosporomycetidae</taxon>
        <taxon>Pleosporales</taxon>
        <taxon>Massarineae</taxon>
        <taxon>Periconiaceae</taxon>
        <taxon>Periconia</taxon>
    </lineage>
</organism>
<dbReference type="PROSITE" id="PS00862">
    <property type="entry name" value="OX2_COVAL_FAD"/>
    <property type="match status" value="1"/>
</dbReference>
<keyword evidence="5" id="KW-0560">Oxidoreductase</keyword>
<dbReference type="GO" id="GO:0071949">
    <property type="term" value="F:FAD binding"/>
    <property type="evidence" value="ECO:0007669"/>
    <property type="project" value="InterPro"/>
</dbReference>
<name>A0A2V1E039_9PLEO</name>
<dbReference type="PANTHER" id="PTHR42973:SF39">
    <property type="entry name" value="FAD-BINDING PCMH-TYPE DOMAIN-CONTAINING PROTEIN"/>
    <property type="match status" value="1"/>
</dbReference>
<evidence type="ECO:0000256" key="1">
    <source>
        <dbReference type="ARBA" id="ARBA00001974"/>
    </source>
</evidence>
<evidence type="ECO:0000256" key="4">
    <source>
        <dbReference type="ARBA" id="ARBA00022827"/>
    </source>
</evidence>
<evidence type="ECO:0000256" key="2">
    <source>
        <dbReference type="ARBA" id="ARBA00005466"/>
    </source>
</evidence>
<dbReference type="InterPro" id="IPR016169">
    <property type="entry name" value="FAD-bd_PCMH_sub2"/>
</dbReference>
<evidence type="ECO:0000256" key="3">
    <source>
        <dbReference type="ARBA" id="ARBA00022630"/>
    </source>
</evidence>
<dbReference type="InterPro" id="IPR016166">
    <property type="entry name" value="FAD-bd_PCMH"/>
</dbReference>
<reference evidence="7 8" key="1">
    <citation type="journal article" date="2018" name="Sci. Rep.">
        <title>Comparative genomics provides insights into the lifestyle and reveals functional heterogeneity of dark septate endophytic fungi.</title>
        <authorList>
            <person name="Knapp D.G."/>
            <person name="Nemeth J.B."/>
            <person name="Barry K."/>
            <person name="Hainaut M."/>
            <person name="Henrissat B."/>
            <person name="Johnson J."/>
            <person name="Kuo A."/>
            <person name="Lim J.H.P."/>
            <person name="Lipzen A."/>
            <person name="Nolan M."/>
            <person name="Ohm R.A."/>
            <person name="Tamas L."/>
            <person name="Grigoriev I.V."/>
            <person name="Spatafora J.W."/>
            <person name="Nagy L.G."/>
            <person name="Kovacs G.M."/>
        </authorList>
    </citation>
    <scope>NUCLEOTIDE SEQUENCE [LARGE SCALE GENOMIC DNA]</scope>
    <source>
        <strain evidence="7 8">DSE2036</strain>
    </source>
</reference>
<dbReference type="PANTHER" id="PTHR42973">
    <property type="entry name" value="BINDING OXIDOREDUCTASE, PUTATIVE (AFU_ORTHOLOGUE AFUA_1G17690)-RELATED"/>
    <property type="match status" value="1"/>
</dbReference>
<dbReference type="STRING" id="97972.A0A2V1E039"/>
<keyword evidence="8" id="KW-1185">Reference proteome</keyword>
<protein>
    <submittedName>
        <fullName evidence="7">Oxidoreductase, FAD-binding protein</fullName>
    </submittedName>
</protein>
<dbReference type="InterPro" id="IPR006094">
    <property type="entry name" value="Oxid_FAD_bind_N"/>
</dbReference>
<gene>
    <name evidence="7" type="ORF">DM02DRAFT_699314</name>
</gene>
<dbReference type="Gene3D" id="3.30.465.10">
    <property type="match status" value="1"/>
</dbReference>
<dbReference type="PROSITE" id="PS51387">
    <property type="entry name" value="FAD_PCMH"/>
    <property type="match status" value="1"/>
</dbReference>
<dbReference type="OrthoDB" id="415825at2759"/>
<proteinExistence type="inferred from homology"/>
<dbReference type="SUPFAM" id="SSF56176">
    <property type="entry name" value="FAD-binding/transporter-associated domain-like"/>
    <property type="match status" value="1"/>
</dbReference>
<evidence type="ECO:0000256" key="5">
    <source>
        <dbReference type="ARBA" id="ARBA00023002"/>
    </source>
</evidence>
<feature type="domain" description="FAD-binding PCMH-type" evidence="6">
    <location>
        <begin position="37"/>
        <end position="210"/>
    </location>
</feature>
<dbReference type="EMBL" id="KZ805336">
    <property type="protein sequence ID" value="PVI02994.1"/>
    <property type="molecule type" value="Genomic_DNA"/>
</dbReference>
<dbReference type="InterPro" id="IPR016167">
    <property type="entry name" value="FAD-bd_PCMH_sub1"/>
</dbReference>
<evidence type="ECO:0000259" key="6">
    <source>
        <dbReference type="PROSITE" id="PS51387"/>
    </source>
</evidence>
<dbReference type="Gene3D" id="3.40.462.20">
    <property type="match status" value="1"/>
</dbReference>
<dbReference type="Proteomes" id="UP000244855">
    <property type="component" value="Unassembled WGS sequence"/>
</dbReference>
<accession>A0A2V1E039</accession>
<sequence length="486" mass="54947">MSFSRYDTKATYSSKVLVRASPEYERCRRNNPSADTPGRYPQEIHIVSSPEDVATALRRATELGVSVGVRSSGHAFSLGALVQDGILIDTTHLNRFVDYDPNTQELCFGPAVRVEEVSSKLTEVKRFFPHGHAPTVGAGGFLLAGGQGWFVRGWGATCQTWITKMEIVVPDGRVLIASRSENTDLFWAARGSGLGFFGVVTRFWGRTIPASTLWERTFTFELRDKYERLMKWALEKGEDTPKYGTDLNLTIFYPEKYDNSFVTDDVPKHAKLHLGLSLLCYSDTEREARTLLSAYDDVPADLRECLMHMQPVQKRQFVDIFNKKREFIGNKKGEKWQILSILNEPSVPLPRLIETIKPAMCDLQTRTSSVFICICDIVPDESDASLSIPQKYYISTITGWNDERGPAVSQAMRDRYRRALPVASGTYVADYDPTHDEANGKPMSDSALERFLTIRAKYDPNDLFPTYKRFVATRDKINRLTNKATL</sequence>
<evidence type="ECO:0000313" key="8">
    <source>
        <dbReference type="Proteomes" id="UP000244855"/>
    </source>
</evidence>
<keyword evidence="3" id="KW-0285">Flavoprotein</keyword>
<comment type="cofactor">
    <cofactor evidence="1">
        <name>FAD</name>
        <dbReference type="ChEBI" id="CHEBI:57692"/>
    </cofactor>
</comment>
<dbReference type="Pfam" id="PF01565">
    <property type="entry name" value="FAD_binding_4"/>
    <property type="match status" value="1"/>
</dbReference>